<proteinExistence type="predicted"/>
<accession>A0A0F4J955</accession>
<dbReference type="Proteomes" id="UP000033551">
    <property type="component" value="Unassembled WGS sequence"/>
</dbReference>
<keyword evidence="3" id="KW-1185">Reference proteome</keyword>
<gene>
    <name evidence="2" type="ORF">VR44_19660</name>
</gene>
<reference evidence="2 3" key="1">
    <citation type="submission" date="2015-02" db="EMBL/GenBank/DDBJ databases">
        <authorList>
            <person name="Ju K.-S."/>
            <person name="Doroghazi J.R."/>
            <person name="Metcalf W."/>
        </authorList>
    </citation>
    <scope>NUCLEOTIDE SEQUENCE [LARGE SCALE GENOMIC DNA]</scope>
    <source>
        <strain evidence="2 3">NRRL ISP-5550</strain>
    </source>
</reference>
<protein>
    <submittedName>
        <fullName evidence="2">Uncharacterized protein</fullName>
    </submittedName>
</protein>
<dbReference type="OrthoDB" id="4321277at2"/>
<name>A0A0F4J955_9ACTN</name>
<dbReference type="AlphaFoldDB" id="A0A0F4J955"/>
<organism evidence="2 3">
    <name type="scientific">Streptomyces katrae</name>
    <dbReference type="NCBI Taxonomy" id="68223"/>
    <lineage>
        <taxon>Bacteria</taxon>
        <taxon>Bacillati</taxon>
        <taxon>Actinomycetota</taxon>
        <taxon>Actinomycetes</taxon>
        <taxon>Kitasatosporales</taxon>
        <taxon>Streptomycetaceae</taxon>
        <taxon>Streptomyces</taxon>
    </lineage>
</organism>
<evidence type="ECO:0000313" key="3">
    <source>
        <dbReference type="Proteomes" id="UP000033551"/>
    </source>
</evidence>
<evidence type="ECO:0000313" key="2">
    <source>
        <dbReference type="EMBL" id="KJY30715.1"/>
    </source>
</evidence>
<comment type="caution">
    <text evidence="2">The sequence shown here is derived from an EMBL/GenBank/DDBJ whole genome shotgun (WGS) entry which is preliminary data.</text>
</comment>
<feature type="region of interest" description="Disordered" evidence="1">
    <location>
        <begin position="92"/>
        <end position="113"/>
    </location>
</feature>
<feature type="compositionally biased region" description="Basic and acidic residues" evidence="1">
    <location>
        <begin position="92"/>
        <end position="101"/>
    </location>
</feature>
<dbReference type="PATRIC" id="fig|68223.7.peg.8546"/>
<evidence type="ECO:0000256" key="1">
    <source>
        <dbReference type="SAM" id="MobiDB-lite"/>
    </source>
</evidence>
<dbReference type="EMBL" id="JZWV01000544">
    <property type="protein sequence ID" value="KJY30715.1"/>
    <property type="molecule type" value="Genomic_DNA"/>
</dbReference>
<sequence>MLKLQERLYRAYAEHRALLAALPWSVEPMAGWARGERYPHRGDVPDSPGWSTEEKETVNRIQSELGELAIAVGEHPYWATVPVEKRVAARMDLKKQTRPADEPAGEPATAEAA</sequence>